<dbReference type="InterPro" id="IPR045584">
    <property type="entry name" value="Pilin-like"/>
</dbReference>
<dbReference type="InterPro" id="IPR012902">
    <property type="entry name" value="N_methyl_site"/>
</dbReference>
<dbReference type="PANTHER" id="PTHR30093:SF2">
    <property type="entry name" value="TYPE II SECRETION SYSTEM PROTEIN H"/>
    <property type="match status" value="1"/>
</dbReference>
<evidence type="ECO:0000259" key="1">
    <source>
        <dbReference type="Pfam" id="PF07596"/>
    </source>
</evidence>
<gene>
    <name evidence="2" type="ORF">PLANPX_1379</name>
</gene>
<dbReference type="EMBL" id="AP021861">
    <property type="protein sequence ID" value="BBO31767.1"/>
    <property type="molecule type" value="Genomic_DNA"/>
</dbReference>
<dbReference type="Pfam" id="PF07963">
    <property type="entry name" value="N_methyl"/>
    <property type="match status" value="1"/>
</dbReference>
<evidence type="ECO:0000313" key="3">
    <source>
        <dbReference type="Proteomes" id="UP000326837"/>
    </source>
</evidence>
<keyword evidence="3" id="KW-1185">Reference proteome</keyword>
<accession>A0A5K7X7E7</accession>
<evidence type="ECO:0000313" key="2">
    <source>
        <dbReference type="EMBL" id="BBO31767.1"/>
    </source>
</evidence>
<dbReference type="PANTHER" id="PTHR30093">
    <property type="entry name" value="GENERAL SECRETION PATHWAY PROTEIN G"/>
    <property type="match status" value="1"/>
</dbReference>
<reference evidence="3" key="1">
    <citation type="submission" date="2019-10" db="EMBL/GenBank/DDBJ databases">
        <title>Lacipirellula parvula gen. nov., sp. nov., representing a lineage of planctomycetes widespread in freshwater anoxic habitats, and description of the family Lacipirellulaceae.</title>
        <authorList>
            <person name="Dedysh S.N."/>
            <person name="Kulichevskaya I.S."/>
            <person name="Beletsky A.V."/>
            <person name="Rakitin A.L."/>
            <person name="Mardanov A.V."/>
            <person name="Ivanova A.A."/>
            <person name="Saltykova V.X."/>
            <person name="Rijpstra W.I.C."/>
            <person name="Sinninghe Damste J.S."/>
            <person name="Ravin N.V."/>
        </authorList>
    </citation>
    <scope>NUCLEOTIDE SEQUENCE [LARGE SCALE GENOMIC DNA]</scope>
    <source>
        <strain evidence="3">PX69</strain>
    </source>
</reference>
<dbReference type="InterPro" id="IPR011453">
    <property type="entry name" value="DUF1559"/>
</dbReference>
<feature type="domain" description="DUF1559" evidence="1">
    <location>
        <begin position="32"/>
        <end position="87"/>
    </location>
</feature>
<name>A0A5K7X7E7_9BACT</name>
<dbReference type="KEGG" id="lpav:PLANPX_1379"/>
<dbReference type="Proteomes" id="UP000326837">
    <property type="component" value="Chromosome"/>
</dbReference>
<protein>
    <recommendedName>
        <fullName evidence="1">DUF1559 domain-containing protein</fullName>
    </recommendedName>
</protein>
<organism evidence="2 3">
    <name type="scientific">Lacipirellula parvula</name>
    <dbReference type="NCBI Taxonomy" id="2650471"/>
    <lineage>
        <taxon>Bacteria</taxon>
        <taxon>Pseudomonadati</taxon>
        <taxon>Planctomycetota</taxon>
        <taxon>Planctomycetia</taxon>
        <taxon>Pirellulales</taxon>
        <taxon>Lacipirellulaceae</taxon>
        <taxon>Lacipirellula</taxon>
    </lineage>
</organism>
<proteinExistence type="predicted"/>
<dbReference type="Gene3D" id="3.30.700.10">
    <property type="entry name" value="Glycoprotein, Type 4 Pilin"/>
    <property type="match status" value="1"/>
</dbReference>
<sequence>MCRARKAMTLVELLVVIAIIGALVALLLPAVQSARAAARSAACKNQMRQIGLGVLRFCDDHDGEFPSNYHSTNQLSWVYTLAPYMESVDAIRVCPEDPIADERLAAKGSSYVANDLVINDQDPANLDDEKGFVRYLRQVPSTSKTMIAFEIADKYKATSGVEHAHASNWFTELTVSEKFVAEMIQSDIKLDRHAASSNYLYLDGHVDLIAAETIRQWADEGFNFAKPQ</sequence>
<dbReference type="SUPFAM" id="SSF54523">
    <property type="entry name" value="Pili subunits"/>
    <property type="match status" value="1"/>
</dbReference>
<dbReference type="RefSeq" id="WP_152097852.1">
    <property type="nucleotide sequence ID" value="NZ_AP021861.1"/>
</dbReference>
<dbReference type="Pfam" id="PF07596">
    <property type="entry name" value="SBP_bac_10"/>
    <property type="match status" value="1"/>
</dbReference>
<dbReference type="NCBIfam" id="TIGR02532">
    <property type="entry name" value="IV_pilin_GFxxxE"/>
    <property type="match status" value="1"/>
</dbReference>
<dbReference type="AlphaFoldDB" id="A0A5K7X7E7"/>